<proteinExistence type="predicted"/>
<organism evidence="1 2">
    <name type="scientific">Fodinibius salsisoli</name>
    <dbReference type="NCBI Taxonomy" id="2820877"/>
    <lineage>
        <taxon>Bacteria</taxon>
        <taxon>Pseudomonadati</taxon>
        <taxon>Balneolota</taxon>
        <taxon>Balneolia</taxon>
        <taxon>Balneolales</taxon>
        <taxon>Balneolaceae</taxon>
        <taxon>Fodinibius</taxon>
    </lineage>
</organism>
<dbReference type="Gene3D" id="1.20.1440.30">
    <property type="entry name" value="Biosynthetic Protein domain"/>
    <property type="match status" value="1"/>
</dbReference>
<dbReference type="InterPro" id="IPR014622">
    <property type="entry name" value="UCP036794_erythomycin"/>
</dbReference>
<dbReference type="RefSeq" id="WP_265765786.1">
    <property type="nucleotide sequence ID" value="NZ_JAGGJA010000005.1"/>
</dbReference>
<accession>A0ABT3PNE5</accession>
<dbReference type="InterPro" id="IPR052036">
    <property type="entry name" value="Hydrolase/PRTase-associated"/>
</dbReference>
<dbReference type="Pfam" id="PF05139">
    <property type="entry name" value="Erythro_esteras"/>
    <property type="match status" value="1"/>
</dbReference>
<dbReference type="PANTHER" id="PTHR31299:SF0">
    <property type="entry name" value="ESTERASE, PUTATIVE (AFU_ORTHOLOGUE AFUA_1G05850)-RELATED"/>
    <property type="match status" value="1"/>
</dbReference>
<gene>
    <name evidence="1" type="ORF">J6I44_09210</name>
</gene>
<reference evidence="1 2" key="1">
    <citation type="submission" date="2021-03" db="EMBL/GenBank/DDBJ databases">
        <title>Aliifodinibius sp. nov., a new bacterium isolated from saline soil.</title>
        <authorList>
            <person name="Galisteo C."/>
            <person name="De La Haba R."/>
            <person name="Sanchez-Porro C."/>
            <person name="Ventosa A."/>
        </authorList>
    </citation>
    <scope>NUCLEOTIDE SEQUENCE [LARGE SCALE GENOMIC DNA]</scope>
    <source>
        <strain evidence="1 2">1BSP15-2V2</strain>
    </source>
</reference>
<evidence type="ECO:0000313" key="2">
    <source>
        <dbReference type="Proteomes" id="UP001207918"/>
    </source>
</evidence>
<dbReference type="PIRSF" id="PIRSF036794">
    <property type="entry name" value="UCP_erythr_ester"/>
    <property type="match status" value="1"/>
</dbReference>
<dbReference type="Gene3D" id="3.30.1870.10">
    <property type="entry name" value="EreA-like, domain 2"/>
    <property type="match status" value="1"/>
</dbReference>
<dbReference type="EMBL" id="JAGGJA010000005">
    <property type="protein sequence ID" value="MCW9707034.1"/>
    <property type="molecule type" value="Genomic_DNA"/>
</dbReference>
<keyword evidence="2" id="KW-1185">Reference proteome</keyword>
<dbReference type="SUPFAM" id="SSF159501">
    <property type="entry name" value="EreA/ChaN-like"/>
    <property type="match status" value="1"/>
</dbReference>
<dbReference type="Proteomes" id="UP001207918">
    <property type="component" value="Unassembled WGS sequence"/>
</dbReference>
<comment type="caution">
    <text evidence="1">The sequence shown here is derived from an EMBL/GenBank/DDBJ whole genome shotgun (WGS) entry which is preliminary data.</text>
</comment>
<dbReference type="InterPro" id="IPR007815">
    <property type="entry name" value="Emycin_Estase"/>
</dbReference>
<dbReference type="CDD" id="cd14728">
    <property type="entry name" value="Ere-like"/>
    <property type="match status" value="1"/>
</dbReference>
<dbReference type="Gene3D" id="3.40.1660.10">
    <property type="entry name" value="EreA-like (biosynthetic domain)"/>
    <property type="match status" value="1"/>
</dbReference>
<dbReference type="PROSITE" id="PS51257">
    <property type="entry name" value="PROKAR_LIPOPROTEIN"/>
    <property type="match status" value="1"/>
</dbReference>
<dbReference type="PANTHER" id="PTHR31299">
    <property type="entry name" value="ESTERASE, PUTATIVE (AFU_ORTHOLOGUE AFUA_1G05850)-RELATED"/>
    <property type="match status" value="1"/>
</dbReference>
<name>A0ABT3PNE5_9BACT</name>
<sequence>MIEKLLPVGVLLLFFIVSCQQSAPEKDQQLDKLVKQLNDHTHPLESPVPTSSLSDLAPLSEAGHSKIVALGEATHGTKEFFQLKHKIFRYLAEQHNFRIFAFEADMGEAIYLNNYVQGRSGDIAQIMADKMHFWTWKTKEVEALLTWMRSFNKGKPLSQRVHIIGLNTNYMSYQPTLIEGYIKAARPELTVETQSVLKNIKKLTAGSRSQTRNSYQEMTENQRKAISDTLDYLMRKMEAVKEEMILASSDFKYQTMYRLVRNLQQVHQNLYARQKRNDRSLRDKYMAENAIWASQLFGEKTKIAVWAHNGHISESKSLLTLIPPIPIMGYHLDKKMGDDYTSIGFSFNKGTFRAKGVDFVRNKRTGLEFHAIESSPTQGSINHLFSLGQDDNFIFNIDALEPNSALNNWLSKVHGLLQIGGVYAGNPTIYYRPTILPKSYDFIIHLDSTSHSTSVQ</sequence>
<evidence type="ECO:0000313" key="1">
    <source>
        <dbReference type="EMBL" id="MCW9707034.1"/>
    </source>
</evidence>
<protein>
    <submittedName>
        <fullName evidence="1">Erythromycin esterase family protein</fullName>
    </submittedName>
</protein>